<evidence type="ECO:0000256" key="13">
    <source>
        <dbReference type="ARBA" id="ARBA00023136"/>
    </source>
</evidence>
<accession>A0A7K9R073</accession>
<dbReference type="EMBL" id="VWZV01012894">
    <property type="protein sequence ID" value="NXI16291.1"/>
    <property type="molecule type" value="Genomic_DNA"/>
</dbReference>
<feature type="region of interest" description="G4" evidence="16">
    <location>
        <begin position="151"/>
        <end position="154"/>
    </location>
</feature>
<dbReference type="PRINTS" id="PR00326">
    <property type="entry name" value="GTP1OBG"/>
</dbReference>
<dbReference type="HAMAP" id="MF_00367">
    <property type="entry name" value="GTPase_Era"/>
    <property type="match status" value="1"/>
</dbReference>
<dbReference type="GO" id="GO:0019843">
    <property type="term" value="F:rRNA binding"/>
    <property type="evidence" value="ECO:0007669"/>
    <property type="project" value="UniProtKB-KW"/>
</dbReference>
<dbReference type="GO" id="GO:0043024">
    <property type="term" value="F:ribosomal small subunit binding"/>
    <property type="evidence" value="ECO:0007669"/>
    <property type="project" value="TreeGrafter"/>
</dbReference>
<evidence type="ECO:0000256" key="3">
    <source>
        <dbReference type="ARBA" id="ARBA00007921"/>
    </source>
</evidence>
<keyword evidence="11" id="KW-0496">Mitochondrion</keyword>
<evidence type="ECO:0000256" key="4">
    <source>
        <dbReference type="ARBA" id="ARBA00019149"/>
    </source>
</evidence>
<dbReference type="GO" id="GO:0005525">
    <property type="term" value="F:GTP binding"/>
    <property type="evidence" value="ECO:0007669"/>
    <property type="project" value="UniProtKB-UniRule"/>
</dbReference>
<evidence type="ECO:0000256" key="10">
    <source>
        <dbReference type="ARBA" id="ARBA00022946"/>
    </source>
</evidence>
<dbReference type="InterPro" id="IPR027417">
    <property type="entry name" value="P-loop_NTPase"/>
</dbReference>
<comment type="similarity">
    <text evidence="3 16">Belongs to the TRAFAC class TrmE-Era-EngA-EngB-Septin-like GTPase superfamily. Era GTPase family.</text>
</comment>
<dbReference type="Gene3D" id="3.40.50.300">
    <property type="entry name" value="P-loop containing nucleotide triphosphate hydrolases"/>
    <property type="match status" value="1"/>
</dbReference>
<feature type="region of interest" description="Disordered" evidence="17">
    <location>
        <begin position="1"/>
        <end position="24"/>
    </location>
</feature>
<sequence length="385" mass="42822">HPPPVATDREEQKRLLGNRPDQPQQPKVLRVAIIGAPNAGKSTLSNQLLGRKVFPVSRKVHTTRCKARGVITHQDTQLIILDTPGLTNPLKAKRHNLDEAMLTDPWDSMKHADLVLVLVDVSDQWTRNSLSKEVLRCLSQFPHIPSVLVLNKVDILKKKILLLEIATELTEGIVNGKKLEVKSALKKDSSSSAKSPLQVKVPGSPFGQEKNQAQQGSGWDKSSDVGGAGTGEGPKHHGPEDVKDVKGWPHFQEIFMLAALHGEEVDTLKRYLLMQAKPGPWEFHSDVLTNQSPQEICDNIIREKVLEYLPLEVPYGVTQVTEMWEEGECGELLIVQSLLVPRESHKRMLIGRGGKVISRIAQEASQDLMNAFLCDVRLKLKVEVK</sequence>
<keyword evidence="8" id="KW-0999">Mitochondrion inner membrane</keyword>
<evidence type="ECO:0000256" key="15">
    <source>
        <dbReference type="ARBA" id="ARBA00030975"/>
    </source>
</evidence>
<evidence type="ECO:0000256" key="9">
    <source>
        <dbReference type="ARBA" id="ARBA00022884"/>
    </source>
</evidence>
<dbReference type="PANTHER" id="PTHR42698">
    <property type="entry name" value="GTPASE ERA"/>
    <property type="match status" value="1"/>
</dbReference>
<evidence type="ECO:0000256" key="14">
    <source>
        <dbReference type="ARBA" id="ARBA00025227"/>
    </source>
</evidence>
<organism evidence="19 20">
    <name type="scientific">Irena cyanogastra</name>
    <name type="common">Philippine fairy-bluebird</name>
    <dbReference type="NCBI Taxonomy" id="175120"/>
    <lineage>
        <taxon>Eukaryota</taxon>
        <taxon>Metazoa</taxon>
        <taxon>Chordata</taxon>
        <taxon>Craniata</taxon>
        <taxon>Vertebrata</taxon>
        <taxon>Euteleostomi</taxon>
        <taxon>Archelosauria</taxon>
        <taxon>Archosauria</taxon>
        <taxon>Dinosauria</taxon>
        <taxon>Saurischia</taxon>
        <taxon>Theropoda</taxon>
        <taxon>Coelurosauria</taxon>
        <taxon>Aves</taxon>
        <taxon>Neognathae</taxon>
        <taxon>Neoaves</taxon>
        <taxon>Telluraves</taxon>
        <taxon>Australaves</taxon>
        <taxon>Passeriformes</taxon>
        <taxon>Corvoidea</taxon>
        <taxon>Irenidae</taxon>
        <taxon>Irena</taxon>
    </lineage>
</organism>
<evidence type="ECO:0000259" key="18">
    <source>
        <dbReference type="PROSITE" id="PS51713"/>
    </source>
</evidence>
<dbReference type="FunFam" id="3.40.50.300:FF:002220">
    <property type="entry name" value="GTPase Era, mitochondrial"/>
    <property type="match status" value="1"/>
</dbReference>
<comment type="caution">
    <text evidence="19">The sequence shown here is derived from an EMBL/GenBank/DDBJ whole genome shotgun (WGS) entry which is preliminary data.</text>
</comment>
<feature type="region of interest" description="G2" evidence="16">
    <location>
        <begin position="61"/>
        <end position="65"/>
    </location>
</feature>
<evidence type="ECO:0000256" key="8">
    <source>
        <dbReference type="ARBA" id="ARBA00022792"/>
    </source>
</evidence>
<comment type="subcellular location">
    <subcellularLocation>
        <location evidence="2">Mitochondrion inner membrane</location>
        <topology evidence="2">Peripheral membrane protein</topology>
    </subcellularLocation>
    <subcellularLocation>
        <location evidence="1">Mitochondrion matrix</location>
    </subcellularLocation>
</comment>
<evidence type="ECO:0000256" key="2">
    <source>
        <dbReference type="ARBA" id="ARBA00004637"/>
    </source>
</evidence>
<dbReference type="AlphaFoldDB" id="A0A7K9R073"/>
<gene>
    <name evidence="19" type="primary">Eral1</name>
    <name evidence="19" type="ORF">IRECYA_R05295</name>
</gene>
<evidence type="ECO:0000256" key="17">
    <source>
        <dbReference type="SAM" id="MobiDB-lite"/>
    </source>
</evidence>
<feature type="domain" description="Era-type G" evidence="18">
    <location>
        <begin position="27"/>
        <end position="279"/>
    </location>
</feature>
<dbReference type="InterPro" id="IPR005662">
    <property type="entry name" value="GTPase_Era-like"/>
</dbReference>
<dbReference type="GO" id="GO:0005759">
    <property type="term" value="C:mitochondrial matrix"/>
    <property type="evidence" value="ECO:0007669"/>
    <property type="project" value="UniProtKB-SubCell"/>
</dbReference>
<dbReference type="NCBIfam" id="TIGR00231">
    <property type="entry name" value="small_GTP"/>
    <property type="match status" value="1"/>
</dbReference>
<evidence type="ECO:0000256" key="7">
    <source>
        <dbReference type="ARBA" id="ARBA00022741"/>
    </source>
</evidence>
<feature type="non-terminal residue" evidence="19">
    <location>
        <position position="1"/>
    </location>
</feature>
<evidence type="ECO:0000313" key="20">
    <source>
        <dbReference type="Proteomes" id="UP000530962"/>
    </source>
</evidence>
<protein>
    <recommendedName>
        <fullName evidence="4">GTPase Era, mitochondrial</fullName>
    </recommendedName>
    <alternativeName>
        <fullName evidence="15">ERA-like protein 1</fullName>
    </alternativeName>
</protein>
<keyword evidence="12 16" id="KW-0342">GTP-binding</keyword>
<dbReference type="Proteomes" id="UP000530962">
    <property type="component" value="Unassembled WGS sequence"/>
</dbReference>
<name>A0A7K9R073_IRECY</name>
<dbReference type="CDD" id="cd04163">
    <property type="entry name" value="Era"/>
    <property type="match status" value="1"/>
</dbReference>
<keyword evidence="6" id="KW-0699">rRNA-binding</keyword>
<evidence type="ECO:0000256" key="1">
    <source>
        <dbReference type="ARBA" id="ARBA00004305"/>
    </source>
</evidence>
<dbReference type="Pfam" id="PF01926">
    <property type="entry name" value="MMR_HSR1"/>
    <property type="match status" value="1"/>
</dbReference>
<dbReference type="InterPro" id="IPR006073">
    <property type="entry name" value="GTP-bd"/>
</dbReference>
<evidence type="ECO:0000256" key="11">
    <source>
        <dbReference type="ARBA" id="ARBA00023128"/>
    </source>
</evidence>
<keyword evidence="7 16" id="KW-0547">Nucleotide-binding</keyword>
<proteinExistence type="inferred from homology"/>
<dbReference type="InterPro" id="IPR005225">
    <property type="entry name" value="Small_GTP-bd"/>
</dbReference>
<feature type="region of interest" description="G5" evidence="16">
    <location>
        <begin position="257"/>
        <end position="259"/>
    </location>
</feature>
<dbReference type="InterPro" id="IPR004044">
    <property type="entry name" value="KH_dom_type_2"/>
</dbReference>
<dbReference type="CDD" id="cd22534">
    <property type="entry name" value="KH-II_Era"/>
    <property type="match status" value="1"/>
</dbReference>
<keyword evidence="9" id="KW-0694">RNA-binding</keyword>
<evidence type="ECO:0000256" key="12">
    <source>
        <dbReference type="ARBA" id="ARBA00023134"/>
    </source>
</evidence>
<dbReference type="GO" id="GO:0000028">
    <property type="term" value="P:ribosomal small subunit assembly"/>
    <property type="evidence" value="ECO:0007669"/>
    <property type="project" value="TreeGrafter"/>
</dbReference>
<feature type="non-terminal residue" evidence="19">
    <location>
        <position position="385"/>
    </location>
</feature>
<keyword evidence="10" id="KW-0809">Transit peptide</keyword>
<keyword evidence="13" id="KW-0472">Membrane</keyword>
<comment type="function">
    <text evidence="14">Probable GTPase that plays a role in the mitochondrial ribosomal small subunit assembly. Specifically binds the 12S mitochondrial rRNA (12S mt-rRNA) to a 33 nucleotide section delineating the 3' terminal stem-loop region. May act as a chaperone that protects the 12S mt-rRNA on the 28S mitoribosomal subunit during ribosomal small subunit assembly.</text>
</comment>
<evidence type="ECO:0000256" key="5">
    <source>
        <dbReference type="ARBA" id="ARBA00022517"/>
    </source>
</evidence>
<reference evidence="19 20" key="1">
    <citation type="submission" date="2019-09" db="EMBL/GenBank/DDBJ databases">
        <title>Bird 10,000 Genomes (B10K) Project - Family phase.</title>
        <authorList>
            <person name="Zhang G."/>
        </authorList>
    </citation>
    <scope>NUCLEOTIDE SEQUENCE [LARGE SCALE GENOMIC DNA]</scope>
    <source>
        <strain evidence="19">B10K-DU-001-26</strain>
        <tissue evidence="19">Muscle</tissue>
    </source>
</reference>
<dbReference type="PANTHER" id="PTHR42698:SF1">
    <property type="entry name" value="GTPASE ERA, MITOCHONDRIAL"/>
    <property type="match status" value="1"/>
</dbReference>
<dbReference type="SUPFAM" id="SSF52540">
    <property type="entry name" value="P-loop containing nucleoside triphosphate hydrolases"/>
    <property type="match status" value="1"/>
</dbReference>
<dbReference type="InterPro" id="IPR015946">
    <property type="entry name" value="KH_dom-like_a/b"/>
</dbReference>
<keyword evidence="5" id="KW-0690">Ribosome biogenesis</keyword>
<dbReference type="FunFam" id="3.30.300.20:FF:000016">
    <property type="entry name" value="GTPase Era, mitochondrial isoform 1"/>
    <property type="match status" value="1"/>
</dbReference>
<dbReference type="Gene3D" id="3.30.300.20">
    <property type="match status" value="1"/>
</dbReference>
<dbReference type="Pfam" id="PF07650">
    <property type="entry name" value="KH_2"/>
    <property type="match status" value="1"/>
</dbReference>
<dbReference type="InterPro" id="IPR030388">
    <property type="entry name" value="G_ERA_dom"/>
</dbReference>
<feature type="region of interest" description="G3" evidence="16">
    <location>
        <begin position="82"/>
        <end position="85"/>
    </location>
</feature>
<feature type="region of interest" description="Disordered" evidence="17">
    <location>
        <begin position="192"/>
        <end position="243"/>
    </location>
</feature>
<feature type="compositionally biased region" description="Basic and acidic residues" evidence="17">
    <location>
        <begin position="233"/>
        <end position="243"/>
    </location>
</feature>
<evidence type="ECO:0000256" key="16">
    <source>
        <dbReference type="PROSITE-ProRule" id="PRU01050"/>
    </source>
</evidence>
<dbReference type="PROSITE" id="PS51713">
    <property type="entry name" value="G_ERA"/>
    <property type="match status" value="1"/>
</dbReference>
<evidence type="ECO:0000256" key="6">
    <source>
        <dbReference type="ARBA" id="ARBA00022730"/>
    </source>
</evidence>
<dbReference type="GO" id="GO:0005743">
    <property type="term" value="C:mitochondrial inner membrane"/>
    <property type="evidence" value="ECO:0007669"/>
    <property type="project" value="UniProtKB-SubCell"/>
</dbReference>
<feature type="region of interest" description="G1" evidence="16">
    <location>
        <begin position="35"/>
        <end position="42"/>
    </location>
</feature>
<keyword evidence="20" id="KW-1185">Reference proteome</keyword>
<evidence type="ECO:0000313" key="19">
    <source>
        <dbReference type="EMBL" id="NXI16291.1"/>
    </source>
</evidence>